<dbReference type="PROSITE" id="PS00107">
    <property type="entry name" value="PROTEIN_KINASE_ATP"/>
    <property type="match status" value="5"/>
</dbReference>
<evidence type="ECO:0000259" key="19">
    <source>
        <dbReference type="PROSITE" id="PS50927"/>
    </source>
</evidence>
<dbReference type="FunFam" id="3.30.200.20:FF:000178">
    <property type="entry name" value="serine/threonine-protein kinase PBS1-like"/>
    <property type="match status" value="3"/>
</dbReference>
<reference evidence="21" key="2">
    <citation type="submission" date="2015-06" db="UniProtKB">
        <authorList>
            <consortium name="EnsemblPlants"/>
        </authorList>
    </citation>
    <scope>IDENTIFICATION</scope>
</reference>
<dbReference type="PANTHER" id="PTHR47974:SF19">
    <property type="entry name" value="RECEPTOR-LIKE SERINE_THREONINE-PROTEIN KINASE"/>
    <property type="match status" value="1"/>
</dbReference>
<evidence type="ECO:0000256" key="9">
    <source>
        <dbReference type="ARBA" id="ARBA00022989"/>
    </source>
</evidence>
<dbReference type="GO" id="GO:0005524">
    <property type="term" value="F:ATP binding"/>
    <property type="evidence" value="ECO:0007669"/>
    <property type="project" value="UniProtKB-UniRule"/>
</dbReference>
<feature type="binding site" evidence="15">
    <location>
        <position position="551"/>
    </location>
    <ligand>
        <name>ATP</name>
        <dbReference type="ChEBI" id="CHEBI:30616"/>
    </ligand>
</feature>
<dbReference type="Gene3D" id="2.90.10.10">
    <property type="entry name" value="Bulb-type lectin domain"/>
    <property type="match status" value="5"/>
</dbReference>
<reference evidence="22" key="1">
    <citation type="submission" date="2013-06" db="EMBL/GenBank/DDBJ databases">
        <authorList>
            <person name="Zhao Q."/>
        </authorList>
    </citation>
    <scope>NUCLEOTIDE SEQUENCE</scope>
    <source>
        <strain evidence="22">cv. W1943</strain>
    </source>
</reference>
<dbReference type="GO" id="GO:0051707">
    <property type="term" value="P:response to other organism"/>
    <property type="evidence" value="ECO:0007669"/>
    <property type="project" value="UniProtKB-ARBA"/>
</dbReference>
<dbReference type="InterPro" id="IPR011009">
    <property type="entry name" value="Kinase-like_dom_sf"/>
</dbReference>
<feature type="transmembrane region" description="Helical" evidence="17">
    <location>
        <begin position="9"/>
        <end position="30"/>
    </location>
</feature>
<dbReference type="Gene3D" id="1.10.510.10">
    <property type="entry name" value="Transferase(Phosphotransferase) domain 1"/>
    <property type="match status" value="6"/>
</dbReference>
<evidence type="ECO:0000256" key="14">
    <source>
        <dbReference type="ARBA" id="ARBA00048679"/>
    </source>
</evidence>
<dbReference type="CDD" id="cd14066">
    <property type="entry name" value="STKc_IRAK"/>
    <property type="match status" value="4"/>
</dbReference>
<feature type="binding site" evidence="15">
    <location>
        <position position="3069"/>
    </location>
    <ligand>
        <name>ATP</name>
        <dbReference type="ChEBI" id="CHEBI:30616"/>
    </ligand>
</feature>
<feature type="transmembrane region" description="Helical" evidence="17">
    <location>
        <begin position="2984"/>
        <end position="3005"/>
    </location>
</feature>
<dbReference type="GO" id="GO:0004674">
    <property type="term" value="F:protein serine/threonine kinase activity"/>
    <property type="evidence" value="ECO:0007669"/>
    <property type="project" value="UniProtKB-EC"/>
</dbReference>
<dbReference type="PROSITE" id="PS50948">
    <property type="entry name" value="PAN"/>
    <property type="match status" value="4"/>
</dbReference>
<evidence type="ECO:0000256" key="8">
    <source>
        <dbReference type="ARBA" id="ARBA00022840"/>
    </source>
</evidence>
<dbReference type="FunFam" id="2.90.10.10:FF:000002">
    <property type="entry name" value="Serine/threonine-protein kinase"/>
    <property type="match status" value="4"/>
</dbReference>
<dbReference type="STRING" id="4529.A0A0E0P930"/>
<dbReference type="PROSITE" id="PS50011">
    <property type="entry name" value="PROTEIN_KINASE_DOM"/>
    <property type="match status" value="5"/>
</dbReference>
<keyword evidence="3" id="KW-0808">Transferase</keyword>
<feature type="domain" description="Protein kinase" evidence="18">
    <location>
        <begin position="3041"/>
        <end position="3315"/>
    </location>
</feature>
<evidence type="ECO:0000256" key="16">
    <source>
        <dbReference type="SAM" id="MobiDB-lite"/>
    </source>
</evidence>
<dbReference type="GO" id="GO:0016020">
    <property type="term" value="C:membrane"/>
    <property type="evidence" value="ECO:0007669"/>
    <property type="project" value="UniProtKB-SubCell"/>
</dbReference>
<dbReference type="InterPro" id="IPR008271">
    <property type="entry name" value="Ser/Thr_kinase_AS"/>
</dbReference>
<dbReference type="CDD" id="cd00028">
    <property type="entry name" value="B_lectin"/>
    <property type="match status" value="4"/>
</dbReference>
<organism evidence="21 22">
    <name type="scientific">Oryza rufipogon</name>
    <name type="common">Brownbeard rice</name>
    <name type="synonym">Asian wild rice</name>
    <dbReference type="NCBI Taxonomy" id="4529"/>
    <lineage>
        <taxon>Eukaryota</taxon>
        <taxon>Viridiplantae</taxon>
        <taxon>Streptophyta</taxon>
        <taxon>Embryophyta</taxon>
        <taxon>Tracheophyta</taxon>
        <taxon>Spermatophyta</taxon>
        <taxon>Magnoliopsida</taxon>
        <taxon>Liliopsida</taxon>
        <taxon>Poales</taxon>
        <taxon>Poaceae</taxon>
        <taxon>BOP clade</taxon>
        <taxon>Oryzoideae</taxon>
        <taxon>Oryzeae</taxon>
        <taxon>Oryzinae</taxon>
        <taxon>Oryza</taxon>
    </lineage>
</organism>
<feature type="transmembrane region" description="Helical" evidence="17">
    <location>
        <begin position="2041"/>
        <end position="2065"/>
    </location>
</feature>
<feature type="transmembrane region" description="Helical" evidence="17">
    <location>
        <begin position="2532"/>
        <end position="2554"/>
    </location>
</feature>
<dbReference type="Gene3D" id="3.30.200.20">
    <property type="entry name" value="Phosphorylase Kinase, domain 1"/>
    <property type="match status" value="5"/>
</dbReference>
<keyword evidence="4 17" id="KW-0812">Transmembrane</keyword>
<comment type="subcellular location">
    <subcellularLocation>
        <location evidence="1">Membrane</location>
        <topology evidence="1">Single-pass type I membrane protein</topology>
    </subcellularLocation>
</comment>
<evidence type="ECO:0000256" key="15">
    <source>
        <dbReference type="PROSITE-ProRule" id="PRU10141"/>
    </source>
</evidence>
<keyword evidence="8 15" id="KW-0067">ATP-binding</keyword>
<evidence type="ECO:0000256" key="1">
    <source>
        <dbReference type="ARBA" id="ARBA00004479"/>
    </source>
</evidence>
<dbReference type="Pfam" id="PF00069">
    <property type="entry name" value="Pkinase"/>
    <property type="match status" value="6"/>
</dbReference>
<comment type="catalytic activity">
    <reaction evidence="13">
        <text>L-threonyl-[protein] + ATP = O-phospho-L-threonyl-[protein] + ADP + H(+)</text>
        <dbReference type="Rhea" id="RHEA:46608"/>
        <dbReference type="Rhea" id="RHEA-COMP:11060"/>
        <dbReference type="Rhea" id="RHEA-COMP:11605"/>
        <dbReference type="ChEBI" id="CHEBI:15378"/>
        <dbReference type="ChEBI" id="CHEBI:30013"/>
        <dbReference type="ChEBI" id="CHEBI:30616"/>
        <dbReference type="ChEBI" id="CHEBI:61977"/>
        <dbReference type="ChEBI" id="CHEBI:456216"/>
        <dbReference type="EC" id="2.7.11.1"/>
    </reaction>
</comment>
<dbReference type="Pfam" id="PF01453">
    <property type="entry name" value="B_lectin"/>
    <property type="match status" value="5"/>
</dbReference>
<dbReference type="SMART" id="SM00108">
    <property type="entry name" value="B_lectin"/>
    <property type="match status" value="5"/>
</dbReference>
<feature type="domain" description="Apple" evidence="20">
    <location>
        <begin position="2883"/>
        <end position="2970"/>
    </location>
</feature>
<name>A0A0E0P930_ORYRU</name>
<keyword evidence="7" id="KW-0418">Kinase</keyword>
<feature type="transmembrane region" description="Helical" evidence="17">
    <location>
        <begin position="466"/>
        <end position="491"/>
    </location>
</feature>
<dbReference type="Pfam" id="PF08276">
    <property type="entry name" value="PAN_2"/>
    <property type="match status" value="4"/>
</dbReference>
<protein>
    <recommendedName>
        <fullName evidence="2">non-specific serine/threonine protein kinase</fullName>
        <ecNumber evidence="2">2.7.11.1</ecNumber>
    </recommendedName>
</protein>
<sequence>MSLPFFSQLLATMHSIVALIIIIVFELFLLSQLHIPSCHAATLDAISPGQELAAGDKLVSSNGRFALGFFQTDSNKSSSNSTPNIYLGIWFNTVPKFTPVWVANGENPVADLASCKLLVSSDGNLAIVATTHAKNSSMVWSSKANIPTNTTHAVLLDDGNLVLRSTSTTNASSTILWQSFDHPTDTVLQGGKIGWNNATGVNRRLVSRKNTVDQAPGMYSFELLGHNGPTSMVSTFNSSNPYWSSGDWNGRYFSNIPETVGQTWLSLNFTSNEQEKYIEYAIADPTVLSRTILDVSGQLKALVWFEGSRDWQTIFTAPKSQCDVYAFCGPFTVCNDITFPSCTCMKGFSVQSPEDWELDDRTGGCVRNTPLLCNSNKTAAGTADKFYPMTSVQLPDKAQIIGAATSADECAAACLNSCSCTAYSYGEGGCSVWHDKLLNVRQLGNGVLYLRLSAKEVLESRRNNRWGVILGASIGASTAALGLIFLLMIWIRKGKRYNLTMDNVQGGMGIIAFRYVDLQHATKNFSEKLGAGSFGSVFKGSLSDSTIIAVKRLDGARQGEKQFRAEVSSIGIIQHVNLVKLIGFCCEGDRRLLVYEHMPNSSLDAHLFPSSGAVLSWTIRYQIALGVARGLAYLHSSCRDCIIHCDIKPENILLDSSFTPKVADFGMAKFLGRDFSHVVTTMRGTIGYLAPEWISGTAITSKVDVYSYGMVLLEIISGSRNSSKQSSRDGVHEACFPVQVARNLLNRDIDSLVDANLHGEVNLEQVERVCKVACWCIQDNEFDRPTMSEVLQFLEGLSEVETPPMPRLLHTLAGESKSSTTVVLVRERLGRASYQAPNDESYGRAAARQAYHTDEVPPSAANADLSTPPSTRSRSRSRAPHRLTKELNSDRPQLLTMALLIFVVLLFALSIPASSATIDTISIGTALAKNDKLVSENRRYALGFFETQRKASQKTSKWYLGIWFNQVPKLTPAWVANRDKPIDDPTSVELTIFHDGNLAILNQSTKSIVWSTQANITANNTVATLLNSGNLILTNLSNSLEVFWQSFDYPTDTFFPGAKLGWDKVTGLNHQIISWKNSIDPATGSYCKELDPSGVDQYLLLPLNSSTPYWSTGAWNGDYFSSIPEMKSHTIFNSSFVDNDQEKYFRYDLLDERTVSRQILDIGGQEKMFLWLQDSKDWTLIYAQPKAPCDVYAICGPFTVCIDNELPHCNCIKGFTVTSLEDWELEDRTDGCSRNTPIDCINNKTTTHSTDMFYSMPCVRLPPNAHNVESVKSSSDRLKDSQFCNGIISFEYIDLQRATTNFMERLGGGSFGSVFRGSLSDSTTIAVKRLDHACQIPQGDKQFRAEVSSIGTIQHINLVKLIGFCCEGGRRLLVYEHMSNRSLDLQLFQSNTTISWNTRYQIAIGIARGLSYLHESCQDCIIHCDIKPENILLDDLFIPKIADFGMAKLLGRDFSRVLTTVRGTAGYLAPEWISGVPITPKVDVYSYGMVLLEIISGRRNSYTSSPCVGDHDDYFPVLVVRKLLDGDICGLVDYRLHGDINIKEAETACKVACWCIQDNEFNRPTMDEVVHILEGLVEIDIPPMPRLLEAILALIMALLIYVVLLFSLCISANAAMTDTISVGNALGRKDKLVSKNGRYALGFFETERVEVSQKSSKWYLGIWFNQVPKITPAWVANRDNPINDPTSLELTIFHDGNLVILNRSAKTIIWSSQANITNNNTSAMLLSSGNLILTNPSNSSEVFWQSFDYPTDTLFPRAKLGWDKVTGLNRRIISWKNSKDLAAGVYCKELDPSGVDQSLLTPLNFFTPYWSSGPWNGDYFAAVPEMASHTVFNSTFVHNDQERYFTYTLVDERTVSRHIVDVGGQAKTFLWYEDLQDWVMNYAQPKSQCDVYAVCGPYTICIDNELPNCNCIKGFTITSHEDWELEDRTGGCSRNTPIDCTNNKNTTHSSDKFYSMTCVKLPQNEQNIENVKSSSECAQVCLNNCSCTAYSFSNGGCSIWHNELLNIRKSQCSDSSNTDGEALHIRLAAEELYSKKANKRVMVIGVVISASFALLGLLPLILLLLRRRSKTKFFGDTLKDSQFCNGIIAFGYINLQRATKNFSEKLGGGNFGSVYKGSLSDSTTIAVKRLDHACQGEKQFRSKVSSIGIIQHINLVKLIGFCCEAGKRLLVYEHMPNRSLDLQLFQSKTTITWNIRYQIAIGIARGLAYLHENCQDCIIHCDIKLENILLDASFIPKIADFGMAKLLGRDFSRVLTMVRGTAGYLAPKWISGVPITPKVDVYSYGMVLLEIISGRRNSRTSCSCGGDHDVYFPVLVARKLLDGDMGGLVDYRLDGEIDIKEAEIACKVACWCIQDNEFNRPTMGGVVQILEGLVEINMPPMPRLLEAIAAGSSNLTSSSASFSSDHLSYSFTMSLLIFIVLLFSLCIPASSATTDTISAGQTLAKDDKLVSKNGRLHGGIDKKEAEKAFKVACWCIQDDEFRRPTMGGVVQILEGLVEVDMPPMPRRLQAIAGSSNSTCSLLAICRSGFSKLVLDLFTMALPITVLFLLFTLHIPASCKVTDTISAGETLAGNDRLVSSNGKFALGFFPTSSKSSHNASNWYLGIWFNQVPKLTPAWVANGDEPVTGPTSPEATISGDGNLVILDQATKSIIWSTQADITANTTMVKLLDNGNLVLQNTSNSSVVLWQSFDYPTNTHLAGAKLGRNKVTGLNRRLVSRKNSVDPASGMYSYELTDNNGSARFILAALNSSIPYWSSGEWNGHYFGSIPEMTGQRLIDFTFVNNDEEVYFTYTLLDNATIMRFMLDISGQTKIFLWVEHVQDWVPTYTNPKQCDVYGICGAFTACEESKLPICKCMKGFSVRSPNDWELDDRTGGCVRNTPLDCGINRNTSMQDRFHPMPCVGLPSNGQIIEDVTSAGGCAQVCLSNCTCTAYYYGNTGCSVWNDELINVKQLKCGDIANTDGATLYLRLAAKEVQSIKSSGRSIIIGVAVTASVASFALALFLIAKIPRNKSWLLGHRRKNFHSGSGVIAFRHADLQHATKNFSDKLGAGGFGSVFKGLLNESTVIAVKRLDGARQGEKQFRAEVGSIGIIQHINLVKLIGFCCEGDRRLLVYEHMPNLSLDTHLFHSDATVLKWSIRYQIALGVARGLAYLHDSCQDCIIHCDIKPENILLDASFVPKIADFGMAKFLGREFTQVLTTMRGTIGYLAPEWISGTVITSKVDVYSYGMVLLEIISGTRNSSKEFATRDDYEYFPVLVAHKLLDGDAGSLVDQNLHGDVDLEQVERAFRVACWCIQDNELDRPTMSEVVQYLEGLLEVGIPPVPRLLQAIAGNPYSNCRDCIIHCDIKPENILLDASYVPKIADFGMAKILGREFSRAMTTMRGTIGYLAPEWISGTVVTSKVERACKIACWCIQDNEFDRPTMGEVVQSLEGLLELDMPPLPRLLNAITGGSHPLLFSLAIPGIPVVMVASRDTISPGESLAGNDRLVSSNGNYALGFFQAGGGGGGAPTWYLGTWLNRVPRGVVTPVWVANGDSPIAVDDPATAELAVSPDDGNLVIIVAKKSIAWSTSTALVANATTTTTNTTTAAAAVVATLFDGGNLILRRSSSNASSSHILWQSFDHPTNSLLPGAKIVRDKVTGLTRRLVSRKSTADQAPGAYSLQLDPSGAAQFVLVELTSGVVYWSSGEWNGRFFDSVPDMGAGSAFVSNSREEYFTSPTETATVITRLSLEVSGQLKSFLWYEGLQDWVVAASQPKSQCDVHATCGPFAVCDDGVLPSCGCMEGFSVRSPVDWELEDRTGGCARDAPLDCTAAAGNSSKSSDKFYSLPCVRLPHNAQNMAAATDESECANLCLSDCSCTAYSYGHGGGCRVWHDELFNVKQQQFNDHGTAKVELLHLRLAAKEVEKNGENGRRRMLIWILAGATLGFLVLVLLTLMICRNQKKWPGSSILGNVQGGNGIIAFRYIDLQRATKNFSERLGSGGFGSVYKGSLGDSNTIAVKMLHGVCQGEKQFRAEVSSIGVIQHINLAKLIGFCSQGSRRLLVYEYMPNHSLDVHLFQSNTTSMLSWTSRYQIALGIARGLAYLHESCRDRIIHCDIKPQNILLDASFVPKIADFGMATFMQRDLSRVLTTVRGTVGYLAPEWISGVPITTKVDVYSYGLVLFEIISGRRNSCDGHTSQGHNAAYFPLHVAHSLLKGDIQNLVDHRLCGDANLEEIERACKVACWCIQDADFDRPTMGEVVQVLEGVRELRVPPVPHLLQAVAGEPASACTEIFFKAFTSD</sequence>
<keyword evidence="22" id="KW-1185">Reference proteome</keyword>
<evidence type="ECO:0000256" key="6">
    <source>
        <dbReference type="ARBA" id="ARBA00022741"/>
    </source>
</evidence>
<evidence type="ECO:0000256" key="3">
    <source>
        <dbReference type="ARBA" id="ARBA00022679"/>
    </source>
</evidence>
<keyword evidence="11" id="KW-1015">Disulfide bond</keyword>
<feature type="domain" description="Apple" evidence="20">
    <location>
        <begin position="3809"/>
        <end position="3895"/>
    </location>
</feature>
<dbReference type="InterPro" id="IPR000719">
    <property type="entry name" value="Prot_kinase_dom"/>
</dbReference>
<dbReference type="SUPFAM" id="SSF51110">
    <property type="entry name" value="alpha-D-mannose-specific plant lectins"/>
    <property type="match status" value="5"/>
</dbReference>
<dbReference type="InterPro" id="IPR000858">
    <property type="entry name" value="S_locus_glycoprot_dom"/>
</dbReference>
<dbReference type="SMART" id="SM00473">
    <property type="entry name" value="PAN_AP"/>
    <property type="match status" value="4"/>
</dbReference>
<dbReference type="CDD" id="cd01098">
    <property type="entry name" value="PAN_AP_plant"/>
    <property type="match status" value="4"/>
</dbReference>
<keyword evidence="9 17" id="KW-1133">Transmembrane helix</keyword>
<keyword evidence="5" id="KW-0732">Signal</keyword>
<feature type="domain" description="Bulb-type lectin" evidence="19">
    <location>
        <begin position="918"/>
        <end position="1046"/>
    </location>
</feature>
<feature type="domain" description="Protein kinase" evidence="18">
    <location>
        <begin position="523"/>
        <end position="797"/>
    </location>
</feature>
<feature type="compositionally biased region" description="Basic residues" evidence="16">
    <location>
        <begin position="873"/>
        <end position="882"/>
    </location>
</feature>
<evidence type="ECO:0000256" key="4">
    <source>
        <dbReference type="ARBA" id="ARBA00022692"/>
    </source>
</evidence>
<dbReference type="EC" id="2.7.11.1" evidence="2"/>
<dbReference type="InterPro" id="IPR003609">
    <property type="entry name" value="Pan_app"/>
</dbReference>
<proteinExistence type="predicted"/>
<keyword evidence="10 17" id="KW-0472">Membrane</keyword>
<evidence type="ECO:0000256" key="7">
    <source>
        <dbReference type="ARBA" id="ARBA00022777"/>
    </source>
</evidence>
<dbReference type="PROSITE" id="PS00108">
    <property type="entry name" value="PROTEIN_KINASE_ST"/>
    <property type="match status" value="5"/>
</dbReference>
<dbReference type="InterPro" id="IPR036426">
    <property type="entry name" value="Bulb-type_lectin_dom_sf"/>
</dbReference>
<dbReference type="SMART" id="SM00220">
    <property type="entry name" value="S_TKc"/>
    <property type="match status" value="5"/>
</dbReference>
<dbReference type="InterPro" id="IPR001480">
    <property type="entry name" value="Bulb-type_lectin_dom"/>
</dbReference>
<evidence type="ECO:0000259" key="18">
    <source>
        <dbReference type="PROSITE" id="PS50011"/>
    </source>
</evidence>
<evidence type="ECO:0000259" key="20">
    <source>
        <dbReference type="PROSITE" id="PS50948"/>
    </source>
</evidence>
<dbReference type="Gramene" id="ORUFI04G13600.1">
    <property type="protein sequence ID" value="ORUFI04G13600.1"/>
    <property type="gene ID" value="ORUFI04G13600"/>
</dbReference>
<evidence type="ECO:0000256" key="12">
    <source>
        <dbReference type="ARBA" id="ARBA00023170"/>
    </source>
</evidence>
<feature type="binding site" evidence="15">
    <location>
        <position position="3999"/>
    </location>
    <ligand>
        <name>ATP</name>
        <dbReference type="ChEBI" id="CHEBI:30616"/>
    </ligand>
</feature>
<feature type="region of interest" description="Disordered" evidence="16">
    <location>
        <begin position="836"/>
        <end position="885"/>
    </location>
</feature>
<feature type="domain" description="Bulb-type lectin" evidence="19">
    <location>
        <begin position="2561"/>
        <end position="2689"/>
    </location>
</feature>
<feature type="domain" description="Protein kinase" evidence="18">
    <location>
        <begin position="2100"/>
        <end position="2374"/>
    </location>
</feature>
<dbReference type="PROSITE" id="PS50927">
    <property type="entry name" value="BULB_LECTIN"/>
    <property type="match status" value="5"/>
</dbReference>
<dbReference type="SUPFAM" id="SSF56112">
    <property type="entry name" value="Protein kinase-like (PK-like)"/>
    <property type="match status" value="6"/>
</dbReference>
<evidence type="ECO:0000256" key="11">
    <source>
        <dbReference type="ARBA" id="ARBA00023157"/>
    </source>
</evidence>
<comment type="catalytic activity">
    <reaction evidence="14">
        <text>L-seryl-[protein] + ATP = O-phospho-L-seryl-[protein] + ADP + H(+)</text>
        <dbReference type="Rhea" id="RHEA:17989"/>
        <dbReference type="Rhea" id="RHEA-COMP:9863"/>
        <dbReference type="Rhea" id="RHEA-COMP:11604"/>
        <dbReference type="ChEBI" id="CHEBI:15378"/>
        <dbReference type="ChEBI" id="CHEBI:29999"/>
        <dbReference type="ChEBI" id="CHEBI:30616"/>
        <dbReference type="ChEBI" id="CHEBI:83421"/>
        <dbReference type="ChEBI" id="CHEBI:456216"/>
        <dbReference type="EC" id="2.7.11.1"/>
    </reaction>
</comment>
<feature type="binding site" evidence="15">
    <location>
        <position position="1328"/>
    </location>
    <ligand>
        <name>ATP</name>
        <dbReference type="ChEBI" id="CHEBI:30616"/>
    </ligand>
</feature>
<evidence type="ECO:0000313" key="21">
    <source>
        <dbReference type="EnsemblPlants" id="ORUFI04G13600.1"/>
    </source>
</evidence>
<feature type="domain" description="Bulb-type lectin" evidence="19">
    <location>
        <begin position="43"/>
        <end position="176"/>
    </location>
</feature>
<evidence type="ECO:0000256" key="2">
    <source>
        <dbReference type="ARBA" id="ARBA00012513"/>
    </source>
</evidence>
<evidence type="ECO:0000313" key="22">
    <source>
        <dbReference type="Proteomes" id="UP000008022"/>
    </source>
</evidence>
<evidence type="ECO:0000256" key="5">
    <source>
        <dbReference type="ARBA" id="ARBA00022729"/>
    </source>
</evidence>
<feature type="domain" description="Bulb-type lectin" evidence="19">
    <location>
        <begin position="1617"/>
        <end position="1746"/>
    </location>
</feature>
<feature type="domain" description="Bulb-type lectin" evidence="19">
    <location>
        <begin position="3472"/>
        <end position="3616"/>
    </location>
</feature>
<keyword evidence="6 15" id="KW-0547">Nucleotide-binding</keyword>
<feature type="transmembrane region" description="Helical" evidence="17">
    <location>
        <begin position="3915"/>
        <end position="3936"/>
    </location>
</feature>
<feature type="domain" description="Apple" evidence="20">
    <location>
        <begin position="1940"/>
        <end position="2028"/>
    </location>
</feature>
<evidence type="ECO:0000256" key="13">
    <source>
        <dbReference type="ARBA" id="ARBA00047899"/>
    </source>
</evidence>
<dbReference type="Proteomes" id="UP000008022">
    <property type="component" value="Unassembled WGS sequence"/>
</dbReference>
<dbReference type="GO" id="GO:0048544">
    <property type="term" value="P:recognition of pollen"/>
    <property type="evidence" value="ECO:0007669"/>
    <property type="project" value="InterPro"/>
</dbReference>
<feature type="domain" description="Apple" evidence="20">
    <location>
        <begin position="373"/>
        <end position="454"/>
    </location>
</feature>
<dbReference type="eggNOG" id="ENOG502QUMK">
    <property type="taxonomic scope" value="Eukaryota"/>
</dbReference>
<dbReference type="HOGENOM" id="CLU_000236_0_0_1"/>
<dbReference type="FunFam" id="3.30.200.20:FF:000250">
    <property type="entry name" value="Serine/threonine-protein kinase"/>
    <property type="match status" value="2"/>
</dbReference>
<feature type="transmembrane region" description="Helical" evidence="17">
    <location>
        <begin position="1590"/>
        <end position="1610"/>
    </location>
</feature>
<dbReference type="EnsemblPlants" id="ORUFI04G13600.1">
    <property type="protein sequence ID" value="ORUFI04G13600.1"/>
    <property type="gene ID" value="ORUFI04G13600"/>
</dbReference>
<keyword evidence="12" id="KW-0675">Receptor</keyword>
<feature type="domain" description="Protein kinase" evidence="18">
    <location>
        <begin position="3971"/>
        <end position="4246"/>
    </location>
</feature>
<evidence type="ECO:0000256" key="10">
    <source>
        <dbReference type="ARBA" id="ARBA00023136"/>
    </source>
</evidence>
<accession>A0A0E0P930</accession>
<dbReference type="InterPro" id="IPR017441">
    <property type="entry name" value="Protein_kinase_ATP_BS"/>
</dbReference>
<evidence type="ECO:0000256" key="17">
    <source>
        <dbReference type="SAM" id="Phobius"/>
    </source>
</evidence>
<dbReference type="PANTHER" id="PTHR47974">
    <property type="entry name" value="OS07G0415500 PROTEIN"/>
    <property type="match status" value="1"/>
</dbReference>
<dbReference type="FunFam" id="1.10.510.10:FF:000227">
    <property type="entry name" value="Serine/threonine-protein kinase"/>
    <property type="match status" value="5"/>
</dbReference>
<feature type="domain" description="Protein kinase" evidence="18">
    <location>
        <begin position="1300"/>
        <end position="1577"/>
    </location>
</feature>
<feature type="binding site" evidence="15">
    <location>
        <position position="2128"/>
    </location>
    <ligand>
        <name>ATP</name>
        <dbReference type="ChEBI" id="CHEBI:30616"/>
    </ligand>
</feature>
<dbReference type="Pfam" id="PF00954">
    <property type="entry name" value="S_locus_glycop"/>
    <property type="match status" value="5"/>
</dbReference>